<evidence type="ECO:0000313" key="2">
    <source>
        <dbReference type="Proteomes" id="UP000009183"/>
    </source>
</evidence>
<organism evidence="1 2">
    <name type="scientific">Vitis vinifera</name>
    <name type="common">Grape</name>
    <dbReference type="NCBI Taxonomy" id="29760"/>
    <lineage>
        <taxon>Eukaryota</taxon>
        <taxon>Viridiplantae</taxon>
        <taxon>Streptophyta</taxon>
        <taxon>Embryophyta</taxon>
        <taxon>Tracheophyta</taxon>
        <taxon>Spermatophyta</taxon>
        <taxon>Magnoliopsida</taxon>
        <taxon>eudicotyledons</taxon>
        <taxon>Gunneridae</taxon>
        <taxon>Pentapetalae</taxon>
        <taxon>rosids</taxon>
        <taxon>Vitales</taxon>
        <taxon>Vitaceae</taxon>
        <taxon>Viteae</taxon>
        <taxon>Vitis</taxon>
    </lineage>
</organism>
<dbReference type="PaxDb" id="29760-VIT_09s0018g00380.t01"/>
<dbReference type="AlphaFoldDB" id="D7T3U3"/>
<evidence type="ECO:0000313" key="1">
    <source>
        <dbReference type="EMBL" id="CBI25175.3"/>
    </source>
</evidence>
<sequence length="54" mass="6154">MGYLKEGLGFHGDPQHCPKSLSYSPPYPQFCWHCSCCLEIGWVGRIWGCQMCES</sequence>
<proteinExistence type="predicted"/>
<keyword evidence="2" id="KW-1185">Reference proteome</keyword>
<name>D7T3U3_VITVI</name>
<accession>D7T3U3</accession>
<reference evidence="2" key="1">
    <citation type="journal article" date="2007" name="Nature">
        <title>The grapevine genome sequence suggests ancestral hexaploidization in major angiosperm phyla.</title>
        <authorList>
            <consortium name="The French-Italian Public Consortium for Grapevine Genome Characterization."/>
            <person name="Jaillon O."/>
            <person name="Aury J.-M."/>
            <person name="Noel B."/>
            <person name="Policriti A."/>
            <person name="Clepet C."/>
            <person name="Casagrande A."/>
            <person name="Choisne N."/>
            <person name="Aubourg S."/>
            <person name="Vitulo N."/>
            <person name="Jubin C."/>
            <person name="Vezzi A."/>
            <person name="Legeai F."/>
            <person name="Hugueney P."/>
            <person name="Dasilva C."/>
            <person name="Horner D."/>
            <person name="Mica E."/>
            <person name="Jublot D."/>
            <person name="Poulain J."/>
            <person name="Bruyere C."/>
            <person name="Billault A."/>
            <person name="Segurens B."/>
            <person name="Gouyvenoux M."/>
            <person name="Ugarte E."/>
            <person name="Cattonaro F."/>
            <person name="Anthouard V."/>
            <person name="Vico V."/>
            <person name="Del Fabbro C."/>
            <person name="Alaux M."/>
            <person name="Di Gaspero G."/>
            <person name="Dumas V."/>
            <person name="Felice N."/>
            <person name="Paillard S."/>
            <person name="Juman I."/>
            <person name="Moroldo M."/>
            <person name="Scalabrin S."/>
            <person name="Canaguier A."/>
            <person name="Le Clainche I."/>
            <person name="Malacrida G."/>
            <person name="Durand E."/>
            <person name="Pesole G."/>
            <person name="Laucou V."/>
            <person name="Chatelet P."/>
            <person name="Merdinoglu D."/>
            <person name="Delledonne M."/>
            <person name="Pezzotti M."/>
            <person name="Lecharny A."/>
            <person name="Scarpelli C."/>
            <person name="Artiguenave F."/>
            <person name="Pe M.E."/>
            <person name="Valle G."/>
            <person name="Morgante M."/>
            <person name="Caboche M."/>
            <person name="Adam-Blondon A.-F."/>
            <person name="Weissenbach J."/>
            <person name="Quetier F."/>
            <person name="Wincker P."/>
        </authorList>
    </citation>
    <scope>NUCLEOTIDE SEQUENCE [LARGE SCALE GENOMIC DNA]</scope>
    <source>
        <strain evidence="2">cv. Pinot noir / PN40024</strain>
    </source>
</reference>
<dbReference type="InParanoid" id="D7T3U3"/>
<dbReference type="HOGENOM" id="CLU_3054304_0_0_1"/>
<dbReference type="Proteomes" id="UP000009183">
    <property type="component" value="Chromosome 9"/>
</dbReference>
<dbReference type="EMBL" id="FN595513">
    <property type="protein sequence ID" value="CBI25175.3"/>
    <property type="molecule type" value="Genomic_DNA"/>
</dbReference>
<gene>
    <name evidence="1" type="ordered locus">VIT_09s0018g00380</name>
</gene>
<protein>
    <submittedName>
        <fullName evidence="1">Uncharacterized protein</fullName>
    </submittedName>
</protein>